<comment type="caution">
    <text evidence="1">The sequence shown here is derived from an EMBL/GenBank/DDBJ whole genome shotgun (WGS) entry which is preliminary data.</text>
</comment>
<name>R9GL85_9SPHI</name>
<keyword evidence="2" id="KW-1185">Reference proteome</keyword>
<sequence length="84" mass="9809">MVSMIESKTVLNIIELIIKGETEINKLLEKVLGTKNRKDDLVAQSLEGFILPEHRFLLSQQLEQYRLYYKQAEELQNQMLAICN</sequence>
<evidence type="ECO:0000313" key="2">
    <source>
        <dbReference type="Proteomes" id="UP000014174"/>
    </source>
</evidence>
<dbReference type="AlphaFoldDB" id="R9GL85"/>
<gene>
    <name evidence="1" type="ORF">ADIARSV_4104</name>
</gene>
<dbReference type="EMBL" id="AQPN01000145">
    <property type="protein sequence ID" value="EOR92592.1"/>
    <property type="molecule type" value="Genomic_DNA"/>
</dbReference>
<reference evidence="1 2" key="1">
    <citation type="journal article" date="2013" name="Genome Announc.">
        <title>Draft Genome Sequence of Arcticibacter svalbardensis Strain MN12-7T, a Member of the Family Sphingobacteriaceae Isolated from an Arctic Soil Sample.</title>
        <authorList>
            <person name="Shivaji S."/>
            <person name="Ara S."/>
            <person name="Prasad S."/>
            <person name="Manasa B.P."/>
            <person name="Begum Z."/>
            <person name="Singh A."/>
            <person name="Kumar Pinnaka A."/>
        </authorList>
    </citation>
    <scope>NUCLEOTIDE SEQUENCE [LARGE SCALE GENOMIC DNA]</scope>
    <source>
        <strain evidence="1 2">MN12-7</strain>
    </source>
</reference>
<evidence type="ECO:0000313" key="1">
    <source>
        <dbReference type="EMBL" id="EOR92592.1"/>
    </source>
</evidence>
<accession>R9GL85</accession>
<dbReference type="Proteomes" id="UP000014174">
    <property type="component" value="Unassembled WGS sequence"/>
</dbReference>
<organism evidence="1 2">
    <name type="scientific">Arcticibacter svalbardensis MN12-7</name>
    <dbReference type="NCBI Taxonomy" id="1150600"/>
    <lineage>
        <taxon>Bacteria</taxon>
        <taxon>Pseudomonadati</taxon>
        <taxon>Bacteroidota</taxon>
        <taxon>Sphingobacteriia</taxon>
        <taxon>Sphingobacteriales</taxon>
        <taxon>Sphingobacteriaceae</taxon>
        <taxon>Arcticibacter</taxon>
    </lineage>
</organism>
<protein>
    <submittedName>
        <fullName evidence="1">Uncharacterized protein</fullName>
    </submittedName>
</protein>
<proteinExistence type="predicted"/>